<dbReference type="Proteomes" id="UP001214638">
    <property type="component" value="Unassembled WGS sequence"/>
</dbReference>
<keyword evidence="2" id="KW-1185">Reference proteome</keyword>
<dbReference type="RefSeq" id="XP_067804944.1">
    <property type="nucleotide sequence ID" value="XM_067946153.1"/>
</dbReference>
<comment type="caution">
    <text evidence="1">The sequence shown here is derived from an EMBL/GenBank/DDBJ whole genome shotgun (WGS) entry which is preliminary data.</text>
</comment>
<gene>
    <name evidence="1" type="ORF">BdWA1_001107</name>
</gene>
<protein>
    <submittedName>
        <fullName evidence="1">Uncharacterized protein</fullName>
    </submittedName>
</protein>
<accession>A0AAD9UQQ2</accession>
<dbReference type="KEGG" id="bdw:94335405"/>
<sequence>MQRSDKVQQPTEKKVVEQMLPEDTAWIYKGYEEMHKAANEKESQQKSNHLKIRYLSRKSFNGANPVVEKYMHQILTNRW</sequence>
<evidence type="ECO:0000313" key="2">
    <source>
        <dbReference type="Proteomes" id="UP001214638"/>
    </source>
</evidence>
<dbReference type="EMBL" id="JALLKP010000001">
    <property type="protein sequence ID" value="KAK2198102.1"/>
    <property type="molecule type" value="Genomic_DNA"/>
</dbReference>
<dbReference type="GeneID" id="94335405"/>
<evidence type="ECO:0000313" key="1">
    <source>
        <dbReference type="EMBL" id="KAK2198102.1"/>
    </source>
</evidence>
<dbReference type="AlphaFoldDB" id="A0AAD9UQQ2"/>
<organism evidence="1 2">
    <name type="scientific">Babesia duncani</name>
    <dbReference type="NCBI Taxonomy" id="323732"/>
    <lineage>
        <taxon>Eukaryota</taxon>
        <taxon>Sar</taxon>
        <taxon>Alveolata</taxon>
        <taxon>Apicomplexa</taxon>
        <taxon>Aconoidasida</taxon>
        <taxon>Piroplasmida</taxon>
        <taxon>Babesiidae</taxon>
        <taxon>Babesia</taxon>
    </lineage>
</organism>
<proteinExistence type="predicted"/>
<name>A0AAD9UQQ2_9APIC</name>
<reference evidence="1" key="1">
    <citation type="journal article" date="2023" name="Nat. Microbiol.">
        <title>Babesia duncani multi-omics identifies virulence factors and drug targets.</title>
        <authorList>
            <person name="Singh P."/>
            <person name="Lonardi S."/>
            <person name="Liang Q."/>
            <person name="Vydyam P."/>
            <person name="Khabirova E."/>
            <person name="Fang T."/>
            <person name="Gihaz S."/>
            <person name="Thekkiniath J."/>
            <person name="Munshi M."/>
            <person name="Abel S."/>
            <person name="Ciampossin L."/>
            <person name="Batugedara G."/>
            <person name="Gupta M."/>
            <person name="Lu X.M."/>
            <person name="Lenz T."/>
            <person name="Chakravarty S."/>
            <person name="Cornillot E."/>
            <person name="Hu Y."/>
            <person name="Ma W."/>
            <person name="Gonzalez L.M."/>
            <person name="Sanchez S."/>
            <person name="Estrada K."/>
            <person name="Sanchez-Flores A."/>
            <person name="Montero E."/>
            <person name="Harb O.S."/>
            <person name="Le Roch K.G."/>
            <person name="Mamoun C.B."/>
        </authorList>
    </citation>
    <scope>NUCLEOTIDE SEQUENCE</scope>
    <source>
        <strain evidence="1">WA1</strain>
    </source>
</reference>